<name>A0A0F9P0Z1_9ZZZZ</name>
<evidence type="ECO:0000256" key="7">
    <source>
        <dbReference type="SAM" id="Phobius"/>
    </source>
</evidence>
<dbReference type="PANTHER" id="PTHR43266">
    <property type="entry name" value="MACROLIDE-EFFLUX PROTEIN"/>
    <property type="match status" value="1"/>
</dbReference>
<comment type="subcellular location">
    <subcellularLocation>
        <location evidence="1">Cell membrane</location>
        <topology evidence="1">Multi-pass membrane protein</topology>
    </subcellularLocation>
</comment>
<evidence type="ECO:0000313" key="8">
    <source>
        <dbReference type="EMBL" id="KKN23724.1"/>
    </source>
</evidence>
<dbReference type="AlphaFoldDB" id="A0A0F9P0Z1"/>
<keyword evidence="6 7" id="KW-0472">Membrane</keyword>
<keyword evidence="3" id="KW-1003">Cell membrane</keyword>
<keyword evidence="5 7" id="KW-1133">Transmembrane helix</keyword>
<comment type="caution">
    <text evidence="8">The sequence shown here is derived from an EMBL/GenBank/DDBJ whole genome shotgun (WGS) entry which is preliminary data.</text>
</comment>
<gene>
    <name evidence="8" type="ORF">LCGC14_0902050</name>
</gene>
<dbReference type="PANTHER" id="PTHR43266:SF10">
    <property type="entry name" value="BACILYSIN EXPORTER BACE-RELATED"/>
    <property type="match status" value="1"/>
</dbReference>
<proteinExistence type="predicted"/>
<evidence type="ECO:0000256" key="3">
    <source>
        <dbReference type="ARBA" id="ARBA00022475"/>
    </source>
</evidence>
<protein>
    <recommendedName>
        <fullName evidence="9">Major facilitator superfamily (MFS) profile domain-containing protein</fullName>
    </recommendedName>
</protein>
<evidence type="ECO:0000256" key="2">
    <source>
        <dbReference type="ARBA" id="ARBA00022448"/>
    </source>
</evidence>
<keyword evidence="2" id="KW-0813">Transport</keyword>
<feature type="transmembrane region" description="Helical" evidence="7">
    <location>
        <begin position="16"/>
        <end position="40"/>
    </location>
</feature>
<evidence type="ECO:0000256" key="5">
    <source>
        <dbReference type="ARBA" id="ARBA00022989"/>
    </source>
</evidence>
<evidence type="ECO:0000256" key="6">
    <source>
        <dbReference type="ARBA" id="ARBA00023136"/>
    </source>
</evidence>
<dbReference type="EMBL" id="LAZR01002945">
    <property type="protein sequence ID" value="KKN23724.1"/>
    <property type="molecule type" value="Genomic_DNA"/>
</dbReference>
<evidence type="ECO:0000256" key="4">
    <source>
        <dbReference type="ARBA" id="ARBA00022692"/>
    </source>
</evidence>
<accession>A0A0F9P0Z1</accession>
<dbReference type="GO" id="GO:0005886">
    <property type="term" value="C:plasma membrane"/>
    <property type="evidence" value="ECO:0007669"/>
    <property type="project" value="UniProtKB-SubCell"/>
</dbReference>
<dbReference type="SUPFAM" id="SSF103473">
    <property type="entry name" value="MFS general substrate transporter"/>
    <property type="match status" value="1"/>
</dbReference>
<evidence type="ECO:0000256" key="1">
    <source>
        <dbReference type="ARBA" id="ARBA00004651"/>
    </source>
</evidence>
<organism evidence="8">
    <name type="scientific">marine sediment metagenome</name>
    <dbReference type="NCBI Taxonomy" id="412755"/>
    <lineage>
        <taxon>unclassified sequences</taxon>
        <taxon>metagenomes</taxon>
        <taxon>ecological metagenomes</taxon>
    </lineage>
</organism>
<keyword evidence="4 7" id="KW-0812">Transmembrane</keyword>
<feature type="transmembrane region" description="Helical" evidence="7">
    <location>
        <begin position="47"/>
        <end position="72"/>
    </location>
</feature>
<sequence length="73" mass="8217">MENKITATEDTFRSYLFFWSGQLFSLLGSSITQFAIVWWITITTESAVILSIASFLYMLPMTIAFPIAGVLVD</sequence>
<evidence type="ECO:0008006" key="9">
    <source>
        <dbReference type="Google" id="ProtNLM"/>
    </source>
</evidence>
<dbReference type="InterPro" id="IPR036259">
    <property type="entry name" value="MFS_trans_sf"/>
</dbReference>
<reference evidence="8" key="1">
    <citation type="journal article" date="2015" name="Nature">
        <title>Complex archaea that bridge the gap between prokaryotes and eukaryotes.</title>
        <authorList>
            <person name="Spang A."/>
            <person name="Saw J.H."/>
            <person name="Jorgensen S.L."/>
            <person name="Zaremba-Niedzwiedzka K."/>
            <person name="Martijn J."/>
            <person name="Lind A.E."/>
            <person name="van Eijk R."/>
            <person name="Schleper C."/>
            <person name="Guy L."/>
            <person name="Ettema T.J."/>
        </authorList>
    </citation>
    <scope>NUCLEOTIDE SEQUENCE</scope>
</reference>